<dbReference type="PANTHER" id="PTHR33909">
    <property type="entry name" value="SEC TRANSLOCON ACCESSORY COMPLEX SUBUNIT YAJC"/>
    <property type="match status" value="1"/>
</dbReference>
<keyword evidence="8 11" id="KW-1133">Transmembrane helix</keyword>
<keyword evidence="5" id="KW-1003">Cell membrane</keyword>
<feature type="transmembrane region" description="Helical" evidence="11">
    <location>
        <begin position="18"/>
        <end position="37"/>
    </location>
</feature>
<dbReference type="NCBIfam" id="TIGR00739">
    <property type="entry name" value="yajC"/>
    <property type="match status" value="1"/>
</dbReference>
<evidence type="ECO:0000256" key="10">
    <source>
        <dbReference type="ARBA" id="ARBA00023136"/>
    </source>
</evidence>
<comment type="subcellular location">
    <subcellularLocation>
        <location evidence="1">Cell membrane</location>
        <topology evidence="1">Single-pass membrane protein</topology>
    </subcellularLocation>
</comment>
<dbReference type="GO" id="GO:0015031">
    <property type="term" value="P:protein transport"/>
    <property type="evidence" value="ECO:0007669"/>
    <property type="project" value="UniProtKB-KW"/>
</dbReference>
<sequence length="107" mass="11657">MWINNAYAQFGGGGADSGISSIVMMVGMFAVMYFIMIRPQMKRQKELKAMLEAVGKGDEVTTTSGLMGKIVELNEPYVTVELAPNLQVKMQKNAIAAVLPKDTLKSI</sequence>
<name>A0A1W1YK14_9BURK</name>
<keyword evidence="7" id="KW-0653">Protein transport</keyword>
<dbReference type="OrthoDB" id="9811406at2"/>
<dbReference type="EMBL" id="FWXJ01000003">
    <property type="protein sequence ID" value="SMC36068.1"/>
    <property type="molecule type" value="Genomic_DNA"/>
</dbReference>
<evidence type="ECO:0000256" key="5">
    <source>
        <dbReference type="ARBA" id="ARBA00022475"/>
    </source>
</evidence>
<evidence type="ECO:0000256" key="3">
    <source>
        <dbReference type="ARBA" id="ARBA00014962"/>
    </source>
</evidence>
<proteinExistence type="inferred from homology"/>
<dbReference type="STRING" id="1938817.SAMN06296008_10395"/>
<evidence type="ECO:0000313" key="12">
    <source>
        <dbReference type="EMBL" id="SMC36068.1"/>
    </source>
</evidence>
<evidence type="ECO:0000313" key="13">
    <source>
        <dbReference type="Proteomes" id="UP000192708"/>
    </source>
</evidence>
<dbReference type="Pfam" id="PF02699">
    <property type="entry name" value="YajC"/>
    <property type="match status" value="1"/>
</dbReference>
<evidence type="ECO:0000256" key="11">
    <source>
        <dbReference type="SAM" id="Phobius"/>
    </source>
</evidence>
<evidence type="ECO:0000256" key="7">
    <source>
        <dbReference type="ARBA" id="ARBA00022927"/>
    </source>
</evidence>
<organism evidence="12 13">
    <name type="scientific">Polynucleobacter kasalickyi</name>
    <dbReference type="NCBI Taxonomy" id="1938817"/>
    <lineage>
        <taxon>Bacteria</taxon>
        <taxon>Pseudomonadati</taxon>
        <taxon>Pseudomonadota</taxon>
        <taxon>Betaproteobacteria</taxon>
        <taxon>Burkholderiales</taxon>
        <taxon>Burkholderiaceae</taxon>
        <taxon>Polynucleobacter</taxon>
    </lineage>
</organism>
<accession>A0A1W1YK14</accession>
<keyword evidence="9" id="KW-0811">Translocation</keyword>
<keyword evidence="4" id="KW-0813">Transport</keyword>
<evidence type="ECO:0000256" key="6">
    <source>
        <dbReference type="ARBA" id="ARBA00022692"/>
    </source>
</evidence>
<reference evidence="12 13" key="1">
    <citation type="submission" date="2017-04" db="EMBL/GenBank/DDBJ databases">
        <authorList>
            <person name="Afonso C.L."/>
            <person name="Miller P.J."/>
            <person name="Scott M.A."/>
            <person name="Spackman E."/>
            <person name="Goraichik I."/>
            <person name="Dimitrov K.M."/>
            <person name="Suarez D.L."/>
            <person name="Swayne D.E."/>
        </authorList>
    </citation>
    <scope>NUCLEOTIDE SEQUENCE [LARGE SCALE GENOMIC DNA]</scope>
    <source>
        <strain evidence="12 13">VK13</strain>
    </source>
</reference>
<comment type="similarity">
    <text evidence="2">Belongs to the YajC family.</text>
</comment>
<dbReference type="PANTHER" id="PTHR33909:SF1">
    <property type="entry name" value="SEC TRANSLOCON ACCESSORY COMPLEX SUBUNIT YAJC"/>
    <property type="match status" value="1"/>
</dbReference>
<dbReference type="AlphaFoldDB" id="A0A1W1YK14"/>
<keyword evidence="13" id="KW-1185">Reference proteome</keyword>
<dbReference type="RefSeq" id="WP_084282818.1">
    <property type="nucleotide sequence ID" value="NZ_FWXJ01000003.1"/>
</dbReference>
<evidence type="ECO:0000256" key="4">
    <source>
        <dbReference type="ARBA" id="ARBA00022448"/>
    </source>
</evidence>
<dbReference type="InterPro" id="IPR003849">
    <property type="entry name" value="Preprotein_translocase_YajC"/>
</dbReference>
<evidence type="ECO:0000256" key="8">
    <source>
        <dbReference type="ARBA" id="ARBA00022989"/>
    </source>
</evidence>
<dbReference type="GO" id="GO:0005886">
    <property type="term" value="C:plasma membrane"/>
    <property type="evidence" value="ECO:0007669"/>
    <property type="project" value="UniProtKB-SubCell"/>
</dbReference>
<keyword evidence="10 11" id="KW-0472">Membrane</keyword>
<protein>
    <recommendedName>
        <fullName evidence="3">Sec translocon accessory complex subunit YajC</fullName>
    </recommendedName>
</protein>
<keyword evidence="6 11" id="KW-0812">Transmembrane</keyword>
<dbReference type="SMART" id="SM01323">
    <property type="entry name" value="YajC"/>
    <property type="match status" value="1"/>
</dbReference>
<evidence type="ECO:0000256" key="2">
    <source>
        <dbReference type="ARBA" id="ARBA00006742"/>
    </source>
</evidence>
<evidence type="ECO:0000256" key="9">
    <source>
        <dbReference type="ARBA" id="ARBA00023010"/>
    </source>
</evidence>
<dbReference type="PRINTS" id="PR01853">
    <property type="entry name" value="YAJCTRNLCASE"/>
</dbReference>
<dbReference type="Proteomes" id="UP000192708">
    <property type="component" value="Unassembled WGS sequence"/>
</dbReference>
<gene>
    <name evidence="12" type="ORF">SAMN06296008_10395</name>
</gene>
<evidence type="ECO:0000256" key="1">
    <source>
        <dbReference type="ARBA" id="ARBA00004162"/>
    </source>
</evidence>